<gene>
    <name evidence="2" type="ORF">D623_10035436</name>
</gene>
<evidence type="ECO:0000256" key="1">
    <source>
        <dbReference type="SAM" id="MobiDB-lite"/>
    </source>
</evidence>
<sequence>MGQNSGHPGSQHGLGEKPGPGPFGAAGPGSTPADPHLCDFRENHFLDEQVKQATPDSPPQAVSPQAGLGKYLFERLTSSTTRSLWNPEAFEGPLYIPLVSDFCLGLSLKTLAILFTTLKPSPMHWTKWKQ</sequence>
<dbReference type="Proteomes" id="UP000052978">
    <property type="component" value="Unassembled WGS sequence"/>
</dbReference>
<dbReference type="InterPro" id="IPR012347">
    <property type="entry name" value="Ferritin-like"/>
</dbReference>
<organism evidence="2 3">
    <name type="scientific">Myotis brandtii</name>
    <name type="common">Brandt's bat</name>
    <dbReference type="NCBI Taxonomy" id="109478"/>
    <lineage>
        <taxon>Eukaryota</taxon>
        <taxon>Metazoa</taxon>
        <taxon>Chordata</taxon>
        <taxon>Craniata</taxon>
        <taxon>Vertebrata</taxon>
        <taxon>Euteleostomi</taxon>
        <taxon>Mammalia</taxon>
        <taxon>Eutheria</taxon>
        <taxon>Laurasiatheria</taxon>
        <taxon>Chiroptera</taxon>
        <taxon>Yangochiroptera</taxon>
        <taxon>Vespertilionidae</taxon>
        <taxon>Myotis</taxon>
    </lineage>
</organism>
<dbReference type="Gene3D" id="1.20.1260.10">
    <property type="match status" value="1"/>
</dbReference>
<feature type="compositionally biased region" description="Gly residues" evidence="1">
    <location>
        <begin position="16"/>
        <end position="27"/>
    </location>
</feature>
<reference evidence="2 3" key="1">
    <citation type="journal article" date="2013" name="Nat. Commun.">
        <title>Genome analysis reveals insights into physiology and longevity of the Brandt's bat Myotis brandtii.</title>
        <authorList>
            <person name="Seim I."/>
            <person name="Fang X."/>
            <person name="Xiong Z."/>
            <person name="Lobanov A.V."/>
            <person name="Huang Z."/>
            <person name="Ma S."/>
            <person name="Feng Y."/>
            <person name="Turanov A.A."/>
            <person name="Zhu Y."/>
            <person name="Lenz T.L."/>
            <person name="Gerashchenko M.V."/>
            <person name="Fan D."/>
            <person name="Hee Yim S."/>
            <person name="Yao X."/>
            <person name="Jordan D."/>
            <person name="Xiong Y."/>
            <person name="Ma Y."/>
            <person name="Lyapunov A.N."/>
            <person name="Chen G."/>
            <person name="Kulakova O.I."/>
            <person name="Sun Y."/>
            <person name="Lee S.G."/>
            <person name="Bronson R.T."/>
            <person name="Moskalev A.A."/>
            <person name="Sunyaev S.R."/>
            <person name="Zhang G."/>
            <person name="Krogh A."/>
            <person name="Wang J."/>
            <person name="Gladyshev V.N."/>
        </authorList>
    </citation>
    <scope>NUCLEOTIDE SEQUENCE [LARGE SCALE GENOMIC DNA]</scope>
</reference>
<dbReference type="SUPFAM" id="SSF47240">
    <property type="entry name" value="Ferritin-like"/>
    <property type="match status" value="1"/>
</dbReference>
<evidence type="ECO:0000313" key="3">
    <source>
        <dbReference type="Proteomes" id="UP000052978"/>
    </source>
</evidence>
<name>S7P5I0_MYOBR</name>
<dbReference type="AlphaFoldDB" id="S7P5I0"/>
<evidence type="ECO:0000313" key="2">
    <source>
        <dbReference type="EMBL" id="EPQ05488.1"/>
    </source>
</evidence>
<dbReference type="EMBL" id="KE161800">
    <property type="protein sequence ID" value="EPQ05488.1"/>
    <property type="molecule type" value="Genomic_DNA"/>
</dbReference>
<feature type="compositionally biased region" description="Polar residues" evidence="1">
    <location>
        <begin position="51"/>
        <end position="63"/>
    </location>
</feature>
<feature type="region of interest" description="Disordered" evidence="1">
    <location>
        <begin position="1"/>
        <end position="65"/>
    </location>
</feature>
<keyword evidence="3" id="KW-1185">Reference proteome</keyword>
<proteinExistence type="predicted"/>
<accession>S7P5I0</accession>
<dbReference type="InterPro" id="IPR009078">
    <property type="entry name" value="Ferritin-like_SF"/>
</dbReference>
<protein>
    <submittedName>
        <fullName evidence="2">Ferritin light chain</fullName>
    </submittedName>
</protein>
<feature type="compositionally biased region" description="Basic and acidic residues" evidence="1">
    <location>
        <begin position="36"/>
        <end position="50"/>
    </location>
</feature>